<reference evidence="2 3" key="1">
    <citation type="journal article" date="2018" name="BMC Genomics">
        <title>Comparative genome analyses reveal sequence features reflecting distinct modes of host-adaptation between dicot and monocot powdery mildew.</title>
        <authorList>
            <person name="Wu Y."/>
            <person name="Ma X."/>
            <person name="Pan Z."/>
            <person name="Kale S.D."/>
            <person name="Song Y."/>
            <person name="King H."/>
            <person name="Zhang Q."/>
            <person name="Presley C."/>
            <person name="Deng X."/>
            <person name="Wei C.I."/>
            <person name="Xiao S."/>
        </authorList>
    </citation>
    <scope>NUCLEOTIDE SEQUENCE [LARGE SCALE GENOMIC DNA]</scope>
    <source>
        <strain evidence="2">UCSC1</strain>
    </source>
</reference>
<gene>
    <name evidence="2" type="ORF">GcC1_c18476o16</name>
</gene>
<dbReference type="Proteomes" id="UP000285405">
    <property type="component" value="Unassembled WGS sequence"/>
</dbReference>
<evidence type="ECO:0000313" key="2">
    <source>
        <dbReference type="EMBL" id="RKF77157.1"/>
    </source>
</evidence>
<organism evidence="2 3">
    <name type="scientific">Golovinomyces cichoracearum</name>
    <dbReference type="NCBI Taxonomy" id="62708"/>
    <lineage>
        <taxon>Eukaryota</taxon>
        <taxon>Fungi</taxon>
        <taxon>Dikarya</taxon>
        <taxon>Ascomycota</taxon>
        <taxon>Pezizomycotina</taxon>
        <taxon>Leotiomycetes</taxon>
        <taxon>Erysiphales</taxon>
        <taxon>Erysiphaceae</taxon>
        <taxon>Golovinomyces</taxon>
    </lineage>
</organism>
<keyword evidence="1" id="KW-0732">Signal</keyword>
<sequence>MGRHCRRKHLWRFVTLSLLYNSCYLDSESIVEHGNPSSPCQAMHTVPIPFLL</sequence>
<dbReference type="AlphaFoldDB" id="A0A420IRK3"/>
<comment type="caution">
    <text evidence="2">The sequence shown here is derived from an EMBL/GenBank/DDBJ whole genome shotgun (WGS) entry which is preliminary data.</text>
</comment>
<feature type="chain" id="PRO_5019025467" evidence="1">
    <location>
        <begin position="26"/>
        <end position="52"/>
    </location>
</feature>
<proteinExistence type="predicted"/>
<protein>
    <submittedName>
        <fullName evidence="2">Uncharacterized protein</fullName>
    </submittedName>
</protein>
<accession>A0A420IRK3</accession>
<feature type="signal peptide" evidence="1">
    <location>
        <begin position="1"/>
        <end position="25"/>
    </location>
</feature>
<dbReference type="EMBL" id="MCBR01006633">
    <property type="protein sequence ID" value="RKF77157.1"/>
    <property type="molecule type" value="Genomic_DNA"/>
</dbReference>
<evidence type="ECO:0000313" key="3">
    <source>
        <dbReference type="Proteomes" id="UP000285405"/>
    </source>
</evidence>
<name>A0A420IRK3_9PEZI</name>
<evidence type="ECO:0000256" key="1">
    <source>
        <dbReference type="SAM" id="SignalP"/>
    </source>
</evidence>